<keyword evidence="2" id="KW-1185">Reference proteome</keyword>
<dbReference type="KEGG" id="asz:ASN_487"/>
<sequence length="71" mass="7669">MFITFVQAGYGKREEGFPSDRASAFQENANGCQGGGVPWKEETATLTVELVLEKSRRGADVALLGLKKPLP</sequence>
<dbReference type="EMBL" id="LN606600">
    <property type="protein sequence ID" value="CEF39906.1"/>
    <property type="molecule type" value="Genomic_DNA"/>
</dbReference>
<evidence type="ECO:0000313" key="2">
    <source>
        <dbReference type="Proteomes" id="UP000056109"/>
    </source>
</evidence>
<accession>A0A0U5B6E9</accession>
<dbReference type="PATRIC" id="fig|446692.3.peg.447"/>
<protein>
    <submittedName>
        <fullName evidence="1">Uncharacterized protein</fullName>
    </submittedName>
</protein>
<evidence type="ECO:0000313" key="1">
    <source>
        <dbReference type="EMBL" id="CEF39906.1"/>
    </source>
</evidence>
<gene>
    <name evidence="1" type="ORF">ASN_487</name>
</gene>
<dbReference type="AlphaFoldDB" id="A0A0U5B6E9"/>
<proteinExistence type="predicted"/>
<organism evidence="1 2">
    <name type="scientific">Acetobacter senegalensis</name>
    <dbReference type="NCBI Taxonomy" id="446692"/>
    <lineage>
        <taxon>Bacteria</taxon>
        <taxon>Pseudomonadati</taxon>
        <taxon>Pseudomonadota</taxon>
        <taxon>Alphaproteobacteria</taxon>
        <taxon>Acetobacterales</taxon>
        <taxon>Acetobacteraceae</taxon>
        <taxon>Acetobacter</taxon>
    </lineage>
</organism>
<dbReference type="Proteomes" id="UP000056109">
    <property type="component" value="Chromosome I"/>
</dbReference>
<name>A0A0U5B6E9_9PROT</name>
<reference evidence="2" key="1">
    <citation type="submission" date="2014-09" db="EMBL/GenBank/DDBJ databases">
        <authorList>
            <person name="Illeghems K.G."/>
        </authorList>
    </citation>
    <scope>NUCLEOTIDE SEQUENCE [LARGE SCALE GENOMIC DNA]</scope>
    <source>
        <strain evidence="2">108B</strain>
    </source>
</reference>